<dbReference type="GO" id="GO:0035838">
    <property type="term" value="C:growing cell tip"/>
    <property type="evidence" value="ECO:0007669"/>
    <property type="project" value="TreeGrafter"/>
</dbReference>
<dbReference type="Pfam" id="PF06687">
    <property type="entry name" value="SUR7"/>
    <property type="match status" value="1"/>
</dbReference>
<dbReference type="EMBL" id="JAAAIL010001315">
    <property type="protein sequence ID" value="KAG0270766.1"/>
    <property type="molecule type" value="Genomic_DNA"/>
</dbReference>
<feature type="transmembrane region" description="Helical" evidence="1">
    <location>
        <begin position="173"/>
        <end position="199"/>
    </location>
</feature>
<evidence type="ECO:0000313" key="3">
    <source>
        <dbReference type="Proteomes" id="UP001194580"/>
    </source>
</evidence>
<feature type="transmembrane region" description="Helical" evidence="1">
    <location>
        <begin position="6"/>
        <end position="26"/>
    </location>
</feature>
<evidence type="ECO:0000313" key="2">
    <source>
        <dbReference type="EMBL" id="KAG0270766.1"/>
    </source>
</evidence>
<keyword evidence="1" id="KW-0812">Transmembrane</keyword>
<dbReference type="PANTHER" id="PTHR28013:SF4">
    <property type="entry name" value="MARVEL DOMAIN-CONTAINING PROTEIN"/>
    <property type="match status" value="1"/>
</dbReference>
<dbReference type="GO" id="GO:0032153">
    <property type="term" value="C:cell division site"/>
    <property type="evidence" value="ECO:0007669"/>
    <property type="project" value="TreeGrafter"/>
</dbReference>
<keyword evidence="1" id="KW-1133">Transmembrane helix</keyword>
<reference evidence="2" key="1">
    <citation type="journal article" date="2020" name="Fungal Divers.">
        <title>Resolving the Mortierellaceae phylogeny through synthesis of multi-gene phylogenetics and phylogenomics.</title>
        <authorList>
            <person name="Vandepol N."/>
            <person name="Liber J."/>
            <person name="Desiro A."/>
            <person name="Na H."/>
            <person name="Kennedy M."/>
            <person name="Barry K."/>
            <person name="Grigoriev I.V."/>
            <person name="Miller A.N."/>
            <person name="O'Donnell K."/>
            <person name="Stajich J.E."/>
            <person name="Bonito G."/>
        </authorList>
    </citation>
    <scope>NUCLEOTIDE SEQUENCE</scope>
    <source>
        <strain evidence="2">NRRL 28262</strain>
    </source>
</reference>
<proteinExistence type="predicted"/>
<dbReference type="InterPro" id="IPR009571">
    <property type="entry name" value="SUR7/Rim9-like_fungi"/>
</dbReference>
<gene>
    <name evidence="2" type="ORF">BGZ95_001552</name>
</gene>
<evidence type="ECO:0000256" key="1">
    <source>
        <dbReference type="SAM" id="Phobius"/>
    </source>
</evidence>
<keyword evidence="3" id="KW-1185">Reference proteome</keyword>
<dbReference type="GO" id="GO:0005886">
    <property type="term" value="C:plasma membrane"/>
    <property type="evidence" value="ECO:0007669"/>
    <property type="project" value="InterPro"/>
</dbReference>
<protein>
    <submittedName>
        <fullName evidence="2">Uncharacterized protein</fullName>
    </submittedName>
</protein>
<dbReference type="Proteomes" id="UP001194580">
    <property type="component" value="Unassembled WGS sequence"/>
</dbReference>
<dbReference type="InterPro" id="IPR051380">
    <property type="entry name" value="pH-response_reg_palI/RIM9"/>
</dbReference>
<accession>A0AAD4H3L1</accession>
<dbReference type="PANTHER" id="PTHR28013">
    <property type="entry name" value="PROTEIN DCV1-RELATED"/>
    <property type="match status" value="1"/>
</dbReference>
<feature type="transmembrane region" description="Helical" evidence="1">
    <location>
        <begin position="126"/>
        <end position="153"/>
    </location>
</feature>
<name>A0AAD4H3L1_9FUNG</name>
<sequence length="227" mass="25033">MFIAVVSFLVNLATAVLLILVSIADLGTSRFFASFHFLKISFATDGPVTGWLNKPYDFITFGLWSFCEGTAGVTNACIDPMIGYTLEPIPALNDIDQHYVPNAVRSFGKVSILYIPALFPNFRKRWLHAITAFLSLLVTLSCVLLMVVVFTLFGSRKTQFEKHLVPTPTKVSFGPGVWITMALVPLTVFGSLFGAFAVCCPGRFERSARGRGREVPESKEEVREPTA</sequence>
<comment type="caution">
    <text evidence="2">The sequence shown here is derived from an EMBL/GenBank/DDBJ whole genome shotgun (WGS) entry which is preliminary data.</text>
</comment>
<organism evidence="2 3">
    <name type="scientific">Linnemannia exigua</name>
    <dbReference type="NCBI Taxonomy" id="604196"/>
    <lineage>
        <taxon>Eukaryota</taxon>
        <taxon>Fungi</taxon>
        <taxon>Fungi incertae sedis</taxon>
        <taxon>Mucoromycota</taxon>
        <taxon>Mortierellomycotina</taxon>
        <taxon>Mortierellomycetes</taxon>
        <taxon>Mortierellales</taxon>
        <taxon>Mortierellaceae</taxon>
        <taxon>Linnemannia</taxon>
    </lineage>
</organism>
<dbReference type="AlphaFoldDB" id="A0AAD4H3L1"/>
<keyword evidence="1" id="KW-0472">Membrane</keyword>